<comment type="caution">
    <text evidence="1">The sequence shown here is derived from an EMBL/GenBank/DDBJ whole genome shotgun (WGS) entry which is preliminary data.</text>
</comment>
<gene>
    <name evidence="1" type="ORF">DHETER_LOCUS7158</name>
</gene>
<evidence type="ECO:0000313" key="2">
    <source>
        <dbReference type="Proteomes" id="UP000789702"/>
    </source>
</evidence>
<proteinExistence type="predicted"/>
<dbReference type="Proteomes" id="UP000789702">
    <property type="component" value="Unassembled WGS sequence"/>
</dbReference>
<protein>
    <submittedName>
        <fullName evidence="1">11572_t:CDS:1</fullName>
    </submittedName>
</protein>
<name>A0ACA9MKX4_9GLOM</name>
<reference evidence="1" key="1">
    <citation type="submission" date="2021-06" db="EMBL/GenBank/DDBJ databases">
        <authorList>
            <person name="Kallberg Y."/>
            <person name="Tangrot J."/>
            <person name="Rosling A."/>
        </authorList>
    </citation>
    <scope>NUCLEOTIDE SEQUENCE</scope>
    <source>
        <strain evidence="1">IL203A</strain>
    </source>
</reference>
<organism evidence="1 2">
    <name type="scientific">Dentiscutata heterogama</name>
    <dbReference type="NCBI Taxonomy" id="1316150"/>
    <lineage>
        <taxon>Eukaryota</taxon>
        <taxon>Fungi</taxon>
        <taxon>Fungi incertae sedis</taxon>
        <taxon>Mucoromycota</taxon>
        <taxon>Glomeromycotina</taxon>
        <taxon>Glomeromycetes</taxon>
        <taxon>Diversisporales</taxon>
        <taxon>Gigasporaceae</taxon>
        <taxon>Dentiscutata</taxon>
    </lineage>
</organism>
<keyword evidence="2" id="KW-1185">Reference proteome</keyword>
<dbReference type="EMBL" id="CAJVPU010009816">
    <property type="protein sequence ID" value="CAG8598701.1"/>
    <property type="molecule type" value="Genomic_DNA"/>
</dbReference>
<evidence type="ECO:0000313" key="1">
    <source>
        <dbReference type="EMBL" id="CAG8598701.1"/>
    </source>
</evidence>
<sequence length="156" mass="18266">MRNKGQIEDIDHAHASAETTVLTMFLDLIDSYVNEEFLDEKDEIDVEQNEPLAFNSYQKSLTDKGPPGGINMDGNHPEKRNEVDENEEFNNYQIDKNYYDRNNNEGNSNENNKDSVEKRNLSRTCELWMRRVTEFRRMPSGIEGMNRRRTSIPEQS</sequence>
<accession>A0ACA9MKX4</accession>